<keyword evidence="1" id="KW-0808">Transferase</keyword>
<feature type="domain" description="Malonyl-CoA:ACP transacylase (MAT)" evidence="2">
    <location>
        <begin position="57"/>
        <end position="355"/>
    </location>
</feature>
<gene>
    <name evidence="3" type="ordered locus">Arad_1840</name>
</gene>
<dbReference type="Pfam" id="PF00698">
    <property type="entry name" value="Acyl_transf_1"/>
    <property type="match status" value="1"/>
</dbReference>
<dbReference type="InterPro" id="IPR014043">
    <property type="entry name" value="Acyl_transferase_dom"/>
</dbReference>
<dbReference type="Proteomes" id="UP000001600">
    <property type="component" value="Chromosome 1"/>
</dbReference>
<dbReference type="InterPro" id="IPR050444">
    <property type="entry name" value="Polyketide_Synthase"/>
</dbReference>
<dbReference type="SUPFAM" id="SSF55048">
    <property type="entry name" value="Probable ACP-binding domain of malonyl-CoA ACP transacylase"/>
    <property type="match status" value="1"/>
</dbReference>
<dbReference type="eggNOG" id="COG3321">
    <property type="taxonomic scope" value="Bacteria"/>
</dbReference>
<dbReference type="InterPro" id="IPR001227">
    <property type="entry name" value="Ac_transferase_dom_sf"/>
</dbReference>
<dbReference type="SMART" id="SM00827">
    <property type="entry name" value="PKS_AT"/>
    <property type="match status" value="1"/>
</dbReference>
<evidence type="ECO:0000256" key="1">
    <source>
        <dbReference type="ARBA" id="ARBA00022679"/>
    </source>
</evidence>
<protein>
    <submittedName>
        <fullName evidence="3">Acyl CoA-acyl carrier protein transacylase</fullName>
    </submittedName>
</protein>
<dbReference type="STRING" id="311403.Arad_1840"/>
<dbReference type="Gene3D" id="3.30.70.3290">
    <property type="match status" value="1"/>
</dbReference>
<dbReference type="KEGG" id="ara:Arad_1840"/>
<sequence length="377" mass="40560">MTSSNGISWGGTKRGERRRSWSVALEIKLNGLSPLPTAPVKYFTGELPAQPIKIAFVFSGNGSQWAGMGVEAYQENRHFRQCFQSFSALFEYYLGERLTDILVSADLSSRLADTKVAQPLLFAVQVSLSDCLSALGVKPDVVLGHSVGEIAAAYVAKALTAAEAVAIIAKRSLHQDLLAGEGKMAAVVLDEDGALAFAKAHDLDDICIAAINAPNSVTISGPVHQIEAFKNTARQAHIVVHILDINYPFHHPIIDRAKDAFLADLLDVAPDAGTASFISTVTGELYDGRLLDTKYWWRNVRDPVLFKVACQAAMAMGCNLFIEIAPRPILSNYVTEIAKEASIQAVAVPTLLREVPLPGRDPVSQSFARAVAHGAPA</sequence>
<dbReference type="GO" id="GO:0016740">
    <property type="term" value="F:transferase activity"/>
    <property type="evidence" value="ECO:0007669"/>
    <property type="project" value="UniProtKB-KW"/>
</dbReference>
<dbReference type="SUPFAM" id="SSF52151">
    <property type="entry name" value="FabD/lysophospholipase-like"/>
    <property type="match status" value="1"/>
</dbReference>
<reference evidence="3 4" key="1">
    <citation type="journal article" date="2009" name="J. Bacteriol.">
        <title>Genome sequences of three Agrobacterium biovars help elucidate the evolution of multichromosome genomes in bacteria.</title>
        <authorList>
            <person name="Slater S.C."/>
            <person name="Goldman B.S."/>
            <person name="Goodner B."/>
            <person name="Setubal J.C."/>
            <person name="Farrand S.K."/>
            <person name="Nester E.W."/>
            <person name="Burr T.J."/>
            <person name="Banta L."/>
            <person name="Dickerman A.W."/>
            <person name="Paulsen I."/>
            <person name="Otten L."/>
            <person name="Suen G."/>
            <person name="Welch R."/>
            <person name="Almeida N.F."/>
            <person name="Arnold F."/>
            <person name="Burton O.T."/>
            <person name="Du Z."/>
            <person name="Ewing A."/>
            <person name="Godsy E."/>
            <person name="Heisel S."/>
            <person name="Houmiel K.L."/>
            <person name="Jhaveri J."/>
            <person name="Lu J."/>
            <person name="Miller N.M."/>
            <person name="Norton S."/>
            <person name="Chen Q."/>
            <person name="Phoolcharoen W."/>
            <person name="Ohlin V."/>
            <person name="Ondrusek D."/>
            <person name="Pride N."/>
            <person name="Stricklin S.L."/>
            <person name="Sun J."/>
            <person name="Wheeler C."/>
            <person name="Wilson L."/>
            <person name="Zhu H."/>
            <person name="Wood D.W."/>
        </authorList>
    </citation>
    <scope>NUCLEOTIDE SEQUENCE [LARGE SCALE GENOMIC DNA]</scope>
    <source>
        <strain evidence="4">K84 / ATCC BAA-868</strain>
    </source>
</reference>
<dbReference type="InterPro" id="IPR016036">
    <property type="entry name" value="Malonyl_transacylase_ACP-bd"/>
</dbReference>
<evidence type="ECO:0000313" key="3">
    <source>
        <dbReference type="EMBL" id="ACM26178.1"/>
    </source>
</evidence>
<dbReference type="AlphaFoldDB" id="B9JD41"/>
<dbReference type="PANTHER" id="PTHR45681">
    <property type="entry name" value="POLYKETIDE SYNTHASE 44-RELATED"/>
    <property type="match status" value="1"/>
</dbReference>
<dbReference type="EMBL" id="CP000628">
    <property type="protein sequence ID" value="ACM26178.1"/>
    <property type="molecule type" value="Genomic_DNA"/>
</dbReference>
<accession>B9JD41</accession>
<dbReference type="HOGENOM" id="CLU_732874_0_0_5"/>
<proteinExistence type="predicted"/>
<dbReference type="Gene3D" id="3.40.366.10">
    <property type="entry name" value="Malonyl-Coenzyme A Acyl Carrier Protein, domain 2"/>
    <property type="match status" value="1"/>
</dbReference>
<name>B9JD41_RHIR8</name>
<dbReference type="InterPro" id="IPR016035">
    <property type="entry name" value="Acyl_Trfase/lysoPLipase"/>
</dbReference>
<organism evidence="3 4">
    <name type="scientific">Rhizobium rhizogenes (strain K84 / ATCC BAA-868)</name>
    <name type="common">Agrobacterium radiobacter</name>
    <dbReference type="NCBI Taxonomy" id="311403"/>
    <lineage>
        <taxon>Bacteria</taxon>
        <taxon>Pseudomonadati</taxon>
        <taxon>Pseudomonadota</taxon>
        <taxon>Alphaproteobacteria</taxon>
        <taxon>Hyphomicrobiales</taxon>
        <taxon>Rhizobiaceae</taxon>
        <taxon>Rhizobium/Agrobacterium group</taxon>
        <taxon>Rhizobium</taxon>
    </lineage>
</organism>
<evidence type="ECO:0000313" key="4">
    <source>
        <dbReference type="Proteomes" id="UP000001600"/>
    </source>
</evidence>
<evidence type="ECO:0000259" key="2">
    <source>
        <dbReference type="SMART" id="SM00827"/>
    </source>
</evidence>
<dbReference type="PANTHER" id="PTHR45681:SF6">
    <property type="entry name" value="POLYKETIDE SYNTHASE 37"/>
    <property type="match status" value="1"/>
</dbReference>